<keyword evidence="3" id="KW-0809">Transit peptide</keyword>
<dbReference type="InterPro" id="IPR008092">
    <property type="entry name" value="Ribosomal_mS29_met"/>
</dbReference>
<evidence type="ECO:0000313" key="8">
    <source>
        <dbReference type="EMBL" id="KAG7174578.1"/>
    </source>
</evidence>
<dbReference type="InterPro" id="IPR019368">
    <property type="entry name" value="Ribosomal_mS29"/>
</dbReference>
<dbReference type="GO" id="GO:0005763">
    <property type="term" value="C:mitochondrial small ribosomal subunit"/>
    <property type="evidence" value="ECO:0007669"/>
    <property type="project" value="TreeGrafter"/>
</dbReference>
<keyword evidence="9" id="KW-1185">Reference proteome</keyword>
<protein>
    <recommendedName>
        <fullName evidence="7">Small ribosomal subunit protein mS29</fullName>
    </recommendedName>
</protein>
<comment type="similarity">
    <text evidence="2">Belongs to the mitochondrion-specific ribosomal protein mS29 family.</text>
</comment>
<keyword evidence="4 8" id="KW-0689">Ribosomal protein</keyword>
<evidence type="ECO:0000256" key="1">
    <source>
        <dbReference type="ARBA" id="ARBA00004173"/>
    </source>
</evidence>
<reference evidence="8" key="1">
    <citation type="journal article" date="2021" name="Sci. Adv.">
        <title>The American lobster genome reveals insights on longevity, neural, and immune adaptations.</title>
        <authorList>
            <person name="Polinski J.M."/>
            <person name="Zimin A.V."/>
            <person name="Clark K.F."/>
            <person name="Kohn A.B."/>
            <person name="Sadowski N."/>
            <person name="Timp W."/>
            <person name="Ptitsyn A."/>
            <person name="Khanna P."/>
            <person name="Romanova D.Y."/>
            <person name="Williams P."/>
            <person name="Greenwood S.J."/>
            <person name="Moroz L.L."/>
            <person name="Walt D.R."/>
            <person name="Bodnar A.G."/>
        </authorList>
    </citation>
    <scope>NUCLEOTIDE SEQUENCE</scope>
    <source>
        <strain evidence="8">GMGI-L3</strain>
    </source>
</reference>
<organism evidence="8 9">
    <name type="scientific">Homarus americanus</name>
    <name type="common">American lobster</name>
    <dbReference type="NCBI Taxonomy" id="6706"/>
    <lineage>
        <taxon>Eukaryota</taxon>
        <taxon>Metazoa</taxon>
        <taxon>Ecdysozoa</taxon>
        <taxon>Arthropoda</taxon>
        <taxon>Crustacea</taxon>
        <taxon>Multicrustacea</taxon>
        <taxon>Malacostraca</taxon>
        <taxon>Eumalacostraca</taxon>
        <taxon>Eucarida</taxon>
        <taxon>Decapoda</taxon>
        <taxon>Pleocyemata</taxon>
        <taxon>Astacidea</taxon>
        <taxon>Nephropoidea</taxon>
        <taxon>Nephropidae</taxon>
        <taxon>Homarus</taxon>
    </lineage>
</organism>
<evidence type="ECO:0000256" key="6">
    <source>
        <dbReference type="ARBA" id="ARBA00023274"/>
    </source>
</evidence>
<dbReference type="GO" id="GO:0006915">
    <property type="term" value="P:apoptotic process"/>
    <property type="evidence" value="ECO:0007669"/>
    <property type="project" value="InterPro"/>
</dbReference>
<dbReference type="AlphaFoldDB" id="A0A8J5N8C4"/>
<dbReference type="GO" id="GO:0003735">
    <property type="term" value="F:structural constituent of ribosome"/>
    <property type="evidence" value="ECO:0007669"/>
    <property type="project" value="TreeGrafter"/>
</dbReference>
<dbReference type="EMBL" id="JAHLQT010007588">
    <property type="protein sequence ID" value="KAG7174578.1"/>
    <property type="molecule type" value="Genomic_DNA"/>
</dbReference>
<evidence type="ECO:0000256" key="5">
    <source>
        <dbReference type="ARBA" id="ARBA00023128"/>
    </source>
</evidence>
<comment type="subcellular location">
    <subcellularLocation>
        <location evidence="1">Mitochondrion</location>
    </subcellularLocation>
</comment>
<dbReference type="PANTHER" id="PTHR12810">
    <property type="entry name" value="MITOCHONDRIAL 28S RIBOSOMAL PROTEIN S29"/>
    <property type="match status" value="1"/>
</dbReference>
<dbReference type="PRINTS" id="PR01716">
    <property type="entry name" value="DEATHASSOCP3"/>
</dbReference>
<comment type="caution">
    <text evidence="8">The sequence shown here is derived from an EMBL/GenBank/DDBJ whole genome shotgun (WGS) entry which is preliminary data.</text>
</comment>
<evidence type="ECO:0000313" key="9">
    <source>
        <dbReference type="Proteomes" id="UP000747542"/>
    </source>
</evidence>
<name>A0A8J5N8C4_HOMAM</name>
<proteinExistence type="inferred from homology"/>
<sequence length="224" mass="26083">MRATQWRRNFKEIAPSASVPGHYDHPLDSVIWLQHFRSQNLELLKTLQLETSEQYEWSRRDITEAGVPLMSLVEQGISRARYASDCIKALTNELKKHATAGRCKVALVADGINTFFCSKSRYRLEDLSYLEPQKFTIYQAFMNMLNNDWNNGIVVGSVDRLANDGQRRDSYLPRYVLRQMLEMQSIIDYYVDRHWLQNPEGHSEIGRRELVSLSGCNPYMLMNL</sequence>
<evidence type="ECO:0000256" key="2">
    <source>
        <dbReference type="ARBA" id="ARBA00009863"/>
    </source>
</evidence>
<keyword evidence="6" id="KW-0687">Ribonucleoprotein</keyword>
<evidence type="ECO:0000256" key="4">
    <source>
        <dbReference type="ARBA" id="ARBA00022980"/>
    </source>
</evidence>
<dbReference type="Proteomes" id="UP000747542">
    <property type="component" value="Unassembled WGS sequence"/>
</dbReference>
<gene>
    <name evidence="8" type="primary">Mrps29-L</name>
    <name evidence="8" type="ORF">Hamer_G016484</name>
</gene>
<evidence type="ECO:0000256" key="3">
    <source>
        <dbReference type="ARBA" id="ARBA00022946"/>
    </source>
</evidence>
<keyword evidence="5" id="KW-0496">Mitochondrion</keyword>
<evidence type="ECO:0000256" key="7">
    <source>
        <dbReference type="ARBA" id="ARBA00035140"/>
    </source>
</evidence>
<accession>A0A8J5N8C4</accession>
<dbReference type="PANTHER" id="PTHR12810:SF0">
    <property type="entry name" value="SMALL RIBOSOMAL SUBUNIT PROTEIN MS29"/>
    <property type="match status" value="1"/>
</dbReference>
<dbReference type="Pfam" id="PF10236">
    <property type="entry name" value="DAP3"/>
    <property type="match status" value="1"/>
</dbReference>